<dbReference type="OMA" id="ASFHQAR"/>
<dbReference type="Ensembl" id="ENSEBUT00000002334.1">
    <property type="protein sequence ID" value="ENSEBUP00000001989.1"/>
    <property type="gene ID" value="ENSEBUG00000001605.1"/>
</dbReference>
<keyword evidence="5" id="KW-0966">Cell projection</keyword>
<reference evidence="6" key="2">
    <citation type="submission" date="2025-09" db="UniProtKB">
        <authorList>
            <consortium name="Ensembl"/>
        </authorList>
    </citation>
    <scope>IDENTIFICATION</scope>
</reference>
<evidence type="ECO:0000313" key="7">
    <source>
        <dbReference type="Proteomes" id="UP000694388"/>
    </source>
</evidence>
<dbReference type="PANTHER" id="PTHR12968:SF4">
    <property type="entry name" value="TECTONIC-LIKE COMPLEX MEMBER MKS1"/>
    <property type="match status" value="1"/>
</dbReference>
<dbReference type="AlphaFoldDB" id="A0A8C4N655"/>
<sequence length="131" mass="14880">MSCQAWRPLQAENLVSSLRRFFIGGSPVLEDVSYVGIPSTFQGERLSRYGFRTETVGTVNLKLHCIHQSRSLLEARHQRRSVRTAITGLPRESRERSIQSVLEAFQQAHRKMQQVREAVPRGLHVSIEPAA</sequence>
<accession>A0A8C4N655</accession>
<dbReference type="GO" id="GO:0036038">
    <property type="term" value="C:MKS complex"/>
    <property type="evidence" value="ECO:0007669"/>
    <property type="project" value="TreeGrafter"/>
</dbReference>
<dbReference type="Proteomes" id="UP000694388">
    <property type="component" value="Unplaced"/>
</dbReference>
<comment type="subcellular location">
    <subcellularLocation>
        <location evidence="1">Cytoplasm</location>
        <location evidence="1">Cytoskeleton</location>
        <location evidence="1">Cilium basal body</location>
    </subcellularLocation>
</comment>
<dbReference type="PANTHER" id="PTHR12968">
    <property type="entry name" value="B9 DOMAIN-CONTAINING"/>
    <property type="match status" value="1"/>
</dbReference>
<dbReference type="GO" id="GO:0060271">
    <property type="term" value="P:cilium assembly"/>
    <property type="evidence" value="ECO:0007669"/>
    <property type="project" value="TreeGrafter"/>
</dbReference>
<dbReference type="InterPro" id="IPR010796">
    <property type="entry name" value="C2_B9-type_dom"/>
</dbReference>
<protein>
    <submittedName>
        <fullName evidence="6">Uncharacterized protein</fullName>
    </submittedName>
</protein>
<evidence type="ECO:0000256" key="2">
    <source>
        <dbReference type="ARBA" id="ARBA00022490"/>
    </source>
</evidence>
<evidence type="ECO:0000256" key="3">
    <source>
        <dbReference type="ARBA" id="ARBA00022794"/>
    </source>
</evidence>
<keyword evidence="2" id="KW-0963">Cytoplasm</keyword>
<reference evidence="6" key="1">
    <citation type="submission" date="2025-08" db="UniProtKB">
        <authorList>
            <consortium name="Ensembl"/>
        </authorList>
    </citation>
    <scope>IDENTIFICATION</scope>
</reference>
<dbReference type="Pfam" id="PF07162">
    <property type="entry name" value="B9-C2"/>
    <property type="match status" value="1"/>
</dbReference>
<evidence type="ECO:0000256" key="4">
    <source>
        <dbReference type="ARBA" id="ARBA00023212"/>
    </source>
</evidence>
<proteinExistence type="predicted"/>
<name>A0A8C4N655_EPTBU</name>
<evidence type="ECO:0000256" key="1">
    <source>
        <dbReference type="ARBA" id="ARBA00004120"/>
    </source>
</evidence>
<evidence type="ECO:0000256" key="5">
    <source>
        <dbReference type="ARBA" id="ARBA00023273"/>
    </source>
</evidence>
<keyword evidence="4" id="KW-0206">Cytoskeleton</keyword>
<keyword evidence="7" id="KW-1185">Reference proteome</keyword>
<organism evidence="6 7">
    <name type="scientific">Eptatretus burgeri</name>
    <name type="common">Inshore hagfish</name>
    <dbReference type="NCBI Taxonomy" id="7764"/>
    <lineage>
        <taxon>Eukaryota</taxon>
        <taxon>Metazoa</taxon>
        <taxon>Chordata</taxon>
        <taxon>Craniata</taxon>
        <taxon>Vertebrata</taxon>
        <taxon>Cyclostomata</taxon>
        <taxon>Myxini</taxon>
        <taxon>Myxiniformes</taxon>
        <taxon>Myxinidae</taxon>
        <taxon>Eptatretinae</taxon>
        <taxon>Eptatretus</taxon>
    </lineage>
</organism>
<evidence type="ECO:0000313" key="6">
    <source>
        <dbReference type="Ensembl" id="ENSEBUP00000001989.1"/>
    </source>
</evidence>
<keyword evidence="3" id="KW-0970">Cilium biogenesis/degradation</keyword>